<keyword evidence="2" id="KW-0238">DNA-binding</keyword>
<evidence type="ECO:0000256" key="2">
    <source>
        <dbReference type="ARBA" id="ARBA00023125"/>
    </source>
</evidence>
<dbReference type="AlphaFoldDB" id="A0A5C8UPU1"/>
<keyword evidence="6" id="KW-1185">Reference proteome</keyword>
<organism evidence="5 6">
    <name type="scientific">Lacisediminihabitans profunda</name>
    <dbReference type="NCBI Taxonomy" id="2594790"/>
    <lineage>
        <taxon>Bacteria</taxon>
        <taxon>Bacillati</taxon>
        <taxon>Actinomycetota</taxon>
        <taxon>Actinomycetes</taxon>
        <taxon>Micrococcales</taxon>
        <taxon>Microbacteriaceae</taxon>
        <taxon>Lacisediminihabitans</taxon>
    </lineage>
</organism>
<dbReference type="SUPFAM" id="SSF53822">
    <property type="entry name" value="Periplasmic binding protein-like I"/>
    <property type="match status" value="1"/>
</dbReference>
<comment type="caution">
    <text evidence="5">The sequence shown here is derived from an EMBL/GenBank/DDBJ whole genome shotgun (WGS) entry which is preliminary data.</text>
</comment>
<proteinExistence type="predicted"/>
<dbReference type="GO" id="GO:0003700">
    <property type="term" value="F:DNA-binding transcription factor activity"/>
    <property type="evidence" value="ECO:0007669"/>
    <property type="project" value="TreeGrafter"/>
</dbReference>
<dbReference type="Pfam" id="PF13377">
    <property type="entry name" value="Peripla_BP_3"/>
    <property type="match status" value="1"/>
</dbReference>
<evidence type="ECO:0000259" key="4">
    <source>
        <dbReference type="PROSITE" id="PS50932"/>
    </source>
</evidence>
<feature type="domain" description="HTH lacI-type" evidence="4">
    <location>
        <begin position="14"/>
        <end position="69"/>
    </location>
</feature>
<dbReference type="GO" id="GO:0000976">
    <property type="term" value="F:transcription cis-regulatory region binding"/>
    <property type="evidence" value="ECO:0007669"/>
    <property type="project" value="TreeGrafter"/>
</dbReference>
<dbReference type="CDD" id="cd01392">
    <property type="entry name" value="HTH_LacI"/>
    <property type="match status" value="1"/>
</dbReference>
<dbReference type="CDD" id="cd06279">
    <property type="entry name" value="PBP1_LacI-like"/>
    <property type="match status" value="1"/>
</dbReference>
<keyword evidence="1" id="KW-0805">Transcription regulation</keyword>
<sequence>MSGKATTGPASGRPNLAAVARLAGVSASTASLAFSGAGPVSAATRARVLAAAERLDYAGPDPRAQSLRRGRSGIIGVVIEDRLRDAFRDPINIAMLDGLADETGPLGNGLLLLTDTGDGSATIATAPVDGVVLIGCSTRLAEKVAVFRQRGVALVAIEAEPMAGVLAIDLDNREASHRLARHLEQLGHDRVGMVTLPLDDVRSRGELTVARERESTGFVASERMRGVREVFPNAVGWVAAGSFIEEGVLAGLALLADPETRPTAIIAQSDLLAVGVIRAAEQLGIAIPRELSVVGFDGVRVDGIAPLDLTTMRQPAVEKGRAAGRGLIEMLAGRPGEPVSFRSEFHPGNTTAPPRV</sequence>
<dbReference type="InterPro" id="IPR028082">
    <property type="entry name" value="Peripla_BP_I"/>
</dbReference>
<gene>
    <name evidence="5" type="ORF">FVP33_14420</name>
</gene>
<dbReference type="PANTHER" id="PTHR30146">
    <property type="entry name" value="LACI-RELATED TRANSCRIPTIONAL REPRESSOR"/>
    <property type="match status" value="1"/>
</dbReference>
<protein>
    <submittedName>
        <fullName evidence="5">LacI family transcriptional regulator</fullName>
    </submittedName>
</protein>
<keyword evidence="3" id="KW-0804">Transcription</keyword>
<evidence type="ECO:0000313" key="5">
    <source>
        <dbReference type="EMBL" id="TXN29364.1"/>
    </source>
</evidence>
<dbReference type="RefSeq" id="WP_147784381.1">
    <property type="nucleotide sequence ID" value="NZ_VRMG01000009.1"/>
</dbReference>
<evidence type="ECO:0000256" key="3">
    <source>
        <dbReference type="ARBA" id="ARBA00023163"/>
    </source>
</evidence>
<dbReference type="Proteomes" id="UP000321379">
    <property type="component" value="Unassembled WGS sequence"/>
</dbReference>
<evidence type="ECO:0000313" key="6">
    <source>
        <dbReference type="Proteomes" id="UP000321379"/>
    </source>
</evidence>
<dbReference type="Gene3D" id="1.10.260.40">
    <property type="entry name" value="lambda repressor-like DNA-binding domains"/>
    <property type="match status" value="1"/>
</dbReference>
<dbReference type="SUPFAM" id="SSF47413">
    <property type="entry name" value="lambda repressor-like DNA-binding domains"/>
    <property type="match status" value="1"/>
</dbReference>
<reference evidence="5 6" key="1">
    <citation type="submission" date="2019-08" db="EMBL/GenBank/DDBJ databases">
        <title>Bacterial whole genome sequence for Glaciihabitans sp. CHu50b-6-2.</title>
        <authorList>
            <person name="Jin L."/>
        </authorList>
    </citation>
    <scope>NUCLEOTIDE SEQUENCE [LARGE SCALE GENOMIC DNA]</scope>
    <source>
        <strain evidence="5 6">CHu50b-6-2</strain>
    </source>
</reference>
<dbReference type="PROSITE" id="PS50932">
    <property type="entry name" value="HTH_LACI_2"/>
    <property type="match status" value="1"/>
</dbReference>
<dbReference type="SMART" id="SM00354">
    <property type="entry name" value="HTH_LACI"/>
    <property type="match status" value="1"/>
</dbReference>
<dbReference type="InterPro" id="IPR000843">
    <property type="entry name" value="HTH_LacI"/>
</dbReference>
<dbReference type="PANTHER" id="PTHR30146:SF138">
    <property type="entry name" value="TRANSCRIPTIONAL REGULATORY PROTEIN"/>
    <property type="match status" value="1"/>
</dbReference>
<dbReference type="Pfam" id="PF00356">
    <property type="entry name" value="LacI"/>
    <property type="match status" value="1"/>
</dbReference>
<evidence type="ECO:0000256" key="1">
    <source>
        <dbReference type="ARBA" id="ARBA00023015"/>
    </source>
</evidence>
<dbReference type="InterPro" id="IPR046335">
    <property type="entry name" value="LacI/GalR-like_sensor"/>
</dbReference>
<accession>A0A5C8UPU1</accession>
<name>A0A5C8UPU1_9MICO</name>
<dbReference type="InterPro" id="IPR010982">
    <property type="entry name" value="Lambda_DNA-bd_dom_sf"/>
</dbReference>
<dbReference type="Gene3D" id="3.40.50.2300">
    <property type="match status" value="2"/>
</dbReference>
<dbReference type="EMBL" id="VRMG01000009">
    <property type="protein sequence ID" value="TXN29364.1"/>
    <property type="molecule type" value="Genomic_DNA"/>
</dbReference>